<sequence length="267" mass="30676">MLLSRQWLVVVAAAAMLGARRSLQAQDNMRREDHLRWPGGEVTFHLGRNLTGVVLANIREVMAGLESVTCLRFTPLGTRRGARYATKVLYIRRGHSCYYEKVGRRASGSVLLKLGDRCAQRPTAVLHMFLHVVGVRHEHQRYDRNYYVTVDHHNILPSHAREYIRRSWGVSYVASAGLPYDYASIMHHAASGHPRDPRRPVMLPLVPCAQLIMGQRDVLSPADVARLNRLYGCERHYLGDDIIGAVPYATWRRRASRLRRLEDHRRW</sequence>
<keyword evidence="2" id="KW-0645">Protease</keyword>
<dbReference type="PANTHER" id="PTHR10127:SF886">
    <property type="entry name" value="ASTACIN-LIKE METALLOENDOPEPTIDASE"/>
    <property type="match status" value="1"/>
</dbReference>
<dbReference type="Gene3D" id="3.40.390.10">
    <property type="entry name" value="Collagenase (Catalytic Domain)"/>
    <property type="match status" value="1"/>
</dbReference>
<feature type="signal peptide" evidence="2">
    <location>
        <begin position="1"/>
        <end position="25"/>
    </location>
</feature>
<feature type="binding site" evidence="1">
    <location>
        <position position="131"/>
    </location>
    <ligand>
        <name>Zn(2+)</name>
        <dbReference type="ChEBI" id="CHEBI:29105"/>
        <note>catalytic</note>
    </ligand>
</feature>
<organism evidence="4">
    <name type="scientific">Scylla olivacea</name>
    <name type="common">Orange mud crab</name>
    <name type="synonym">Cancer olivacea</name>
    <dbReference type="NCBI Taxonomy" id="85551"/>
    <lineage>
        <taxon>Eukaryota</taxon>
        <taxon>Metazoa</taxon>
        <taxon>Ecdysozoa</taxon>
        <taxon>Arthropoda</taxon>
        <taxon>Crustacea</taxon>
        <taxon>Multicrustacea</taxon>
        <taxon>Malacostraca</taxon>
        <taxon>Eumalacostraca</taxon>
        <taxon>Eucarida</taxon>
        <taxon>Decapoda</taxon>
        <taxon>Pleocyemata</taxon>
        <taxon>Brachyura</taxon>
        <taxon>Eubrachyura</taxon>
        <taxon>Portunoidea</taxon>
        <taxon>Portunidae</taxon>
        <taxon>Portuninae</taxon>
        <taxon>Scylla</taxon>
    </lineage>
</organism>
<dbReference type="PANTHER" id="PTHR10127">
    <property type="entry name" value="DISCOIDIN, CUB, EGF, LAMININ , AND ZINC METALLOPROTEASE DOMAIN CONTAINING"/>
    <property type="match status" value="1"/>
</dbReference>
<feature type="binding site" evidence="1">
    <location>
        <position position="137"/>
    </location>
    <ligand>
        <name>Zn(2+)</name>
        <dbReference type="ChEBI" id="CHEBI:29105"/>
        <note>catalytic</note>
    </ligand>
</feature>
<keyword evidence="1 2" id="KW-0862">Zinc</keyword>
<dbReference type="SMART" id="SM00235">
    <property type="entry name" value="ZnMc"/>
    <property type="match status" value="1"/>
</dbReference>
<accession>A0A0P4WGJ3</accession>
<dbReference type="GO" id="GO:0008270">
    <property type="term" value="F:zinc ion binding"/>
    <property type="evidence" value="ECO:0007669"/>
    <property type="project" value="UniProtKB-UniRule"/>
</dbReference>
<name>A0A0P4WGJ3_SCYOL</name>
<dbReference type="EMBL" id="GDRN01055419">
    <property type="protein sequence ID" value="JAI65972.1"/>
    <property type="molecule type" value="Transcribed_RNA"/>
</dbReference>
<comment type="cofactor">
    <cofactor evidence="1 2">
        <name>Zn(2+)</name>
        <dbReference type="ChEBI" id="CHEBI:29105"/>
    </cofactor>
    <text evidence="1 2">Binds 1 zinc ion per subunit.</text>
</comment>
<dbReference type="EC" id="3.4.24.-" evidence="2"/>
<evidence type="ECO:0000259" key="3">
    <source>
        <dbReference type="PROSITE" id="PS51864"/>
    </source>
</evidence>
<feature type="domain" description="Peptidase M12A" evidence="3">
    <location>
        <begin position="24"/>
        <end position="234"/>
    </location>
</feature>
<dbReference type="AlphaFoldDB" id="A0A0P4WGJ3"/>
<keyword evidence="2" id="KW-0482">Metalloprotease</keyword>
<dbReference type="InterPro" id="IPR006026">
    <property type="entry name" value="Peptidase_Metallo"/>
</dbReference>
<dbReference type="Pfam" id="PF01400">
    <property type="entry name" value="Astacin"/>
    <property type="match status" value="1"/>
</dbReference>
<keyword evidence="2" id="KW-0378">Hydrolase</keyword>
<keyword evidence="1 2" id="KW-0479">Metal-binding</keyword>
<dbReference type="GO" id="GO:0006508">
    <property type="term" value="P:proteolysis"/>
    <property type="evidence" value="ECO:0007669"/>
    <property type="project" value="UniProtKB-KW"/>
</dbReference>
<dbReference type="SUPFAM" id="SSF55486">
    <property type="entry name" value="Metalloproteases ('zincins'), catalytic domain"/>
    <property type="match status" value="1"/>
</dbReference>
<dbReference type="InterPro" id="IPR024079">
    <property type="entry name" value="MetalloPept_cat_dom_sf"/>
</dbReference>
<dbReference type="PROSITE" id="PS51864">
    <property type="entry name" value="ASTACIN"/>
    <property type="match status" value="1"/>
</dbReference>
<reference evidence="4" key="1">
    <citation type="submission" date="2015-09" db="EMBL/GenBank/DDBJ databases">
        <title>Scylla olivacea transcriptome.</title>
        <authorList>
            <person name="Ikhwanuddin M."/>
        </authorList>
    </citation>
    <scope>NUCLEOTIDE SEQUENCE</scope>
</reference>
<protein>
    <recommendedName>
        <fullName evidence="2">Metalloendopeptidase</fullName>
        <ecNumber evidence="2">3.4.24.-</ecNumber>
    </recommendedName>
</protein>
<dbReference type="GO" id="GO:0004222">
    <property type="term" value="F:metalloendopeptidase activity"/>
    <property type="evidence" value="ECO:0007669"/>
    <property type="project" value="UniProtKB-UniRule"/>
</dbReference>
<dbReference type="InterPro" id="IPR001506">
    <property type="entry name" value="Peptidase_M12A"/>
</dbReference>
<proteinExistence type="predicted"/>
<evidence type="ECO:0000256" key="2">
    <source>
        <dbReference type="RuleBase" id="RU361183"/>
    </source>
</evidence>
<keyword evidence="2" id="KW-0732">Signal</keyword>
<comment type="caution">
    <text evidence="1">Lacks conserved residue(s) required for the propagation of feature annotation.</text>
</comment>
<dbReference type="PRINTS" id="PR00480">
    <property type="entry name" value="ASTACIN"/>
</dbReference>
<feature type="chain" id="PRO_5005963053" description="Metalloendopeptidase" evidence="2">
    <location>
        <begin position="26"/>
        <end position="267"/>
    </location>
</feature>
<evidence type="ECO:0000313" key="4">
    <source>
        <dbReference type="EMBL" id="JAI65972.1"/>
    </source>
</evidence>
<feature type="binding site" evidence="1">
    <location>
        <position position="127"/>
    </location>
    <ligand>
        <name>Zn(2+)</name>
        <dbReference type="ChEBI" id="CHEBI:29105"/>
        <note>catalytic</note>
    </ligand>
</feature>
<evidence type="ECO:0000256" key="1">
    <source>
        <dbReference type="PROSITE-ProRule" id="PRU01211"/>
    </source>
</evidence>